<dbReference type="InterPro" id="IPR002729">
    <property type="entry name" value="CRISPR-assoc_Cas1"/>
</dbReference>
<comment type="function">
    <text evidence="10">CRISPR (clustered regularly interspaced short palindromic repeat), is an adaptive immune system that provides protection against mobile genetic elements (viruses, transposable elements and conjugative plasmids). CRISPR clusters contain spacers, sequences complementary to antecedent mobile elements, and target invading nucleic acids. CRISPR clusters are transcribed and processed into CRISPR RNA (crRNA). Acts as a dsDNA endonuclease. Involved in the integration of spacer DNA into the CRISPR cassette.</text>
</comment>
<evidence type="ECO:0000256" key="6">
    <source>
        <dbReference type="ARBA" id="ARBA00023118"/>
    </source>
</evidence>
<dbReference type="PANTHER" id="PTHR34353">
    <property type="entry name" value="CRISPR-ASSOCIATED ENDONUCLEASE CAS1 1"/>
    <property type="match status" value="1"/>
</dbReference>
<keyword evidence="5 10" id="KW-0460">Magnesium</keyword>
<feature type="binding site" evidence="10">
    <location>
        <position position="250"/>
    </location>
    <ligand>
        <name>Mn(2+)</name>
        <dbReference type="ChEBI" id="CHEBI:29035"/>
    </ligand>
</feature>
<keyword evidence="3 10" id="KW-0255">Endonuclease</keyword>
<evidence type="ECO:0000313" key="12">
    <source>
        <dbReference type="Proteomes" id="UP000217935"/>
    </source>
</evidence>
<keyword evidence="7 10" id="KW-0238">DNA-binding</keyword>
<dbReference type="GO" id="GO:0051607">
    <property type="term" value="P:defense response to virus"/>
    <property type="evidence" value="ECO:0007669"/>
    <property type="project" value="UniProtKB-UniRule"/>
</dbReference>
<keyword evidence="2 10" id="KW-0479">Metal-binding</keyword>
<dbReference type="NCBIfam" id="TIGR00287">
    <property type="entry name" value="cas1"/>
    <property type="match status" value="1"/>
</dbReference>
<evidence type="ECO:0000256" key="2">
    <source>
        <dbReference type="ARBA" id="ARBA00022723"/>
    </source>
</evidence>
<feature type="binding site" evidence="10">
    <location>
        <position position="235"/>
    </location>
    <ligand>
        <name>Mn(2+)</name>
        <dbReference type="ChEBI" id="CHEBI:29035"/>
    </ligand>
</feature>
<comment type="subunit">
    <text evidence="9 10">Homodimer, forms a heterotetramer with a Cas2 homodimer.</text>
</comment>
<reference evidence="11 12" key="1">
    <citation type="submission" date="2017-06" db="EMBL/GenBank/DDBJ databases">
        <title>Celeribacter sp. TSPH2 complete genome sequence.</title>
        <authorList>
            <person name="Woo J.-H."/>
            <person name="Kim H.-S."/>
        </authorList>
    </citation>
    <scope>NUCLEOTIDE SEQUENCE [LARGE SCALE GENOMIC DNA]</scope>
    <source>
        <strain evidence="11 12">TSPH2</strain>
    </source>
</reference>
<dbReference type="NCBIfam" id="TIGR03640">
    <property type="entry name" value="cas1_DVULG"/>
    <property type="match status" value="1"/>
</dbReference>
<comment type="similarity">
    <text evidence="10">Belongs to the CRISPR-associated endonuclease Cas1 family.</text>
</comment>
<organism evidence="11 12">
    <name type="scientific">Celeribacter ethanolicus</name>
    <dbReference type="NCBI Taxonomy" id="1758178"/>
    <lineage>
        <taxon>Bacteria</taxon>
        <taxon>Pseudomonadati</taxon>
        <taxon>Pseudomonadota</taxon>
        <taxon>Alphaproteobacteria</taxon>
        <taxon>Rhodobacterales</taxon>
        <taxon>Roseobacteraceae</taxon>
        <taxon>Celeribacter</taxon>
    </lineage>
</organism>
<dbReference type="EMBL" id="CP022196">
    <property type="protein sequence ID" value="ATG47901.1"/>
    <property type="molecule type" value="Genomic_DNA"/>
</dbReference>
<keyword evidence="1 10" id="KW-0540">Nuclease</keyword>
<keyword evidence="4 10" id="KW-0378">Hydrolase</keyword>
<dbReference type="InterPro" id="IPR042211">
    <property type="entry name" value="CRISPR-assoc_Cas1_N"/>
</dbReference>
<dbReference type="GO" id="GO:0004520">
    <property type="term" value="F:DNA endonuclease activity"/>
    <property type="evidence" value="ECO:0007669"/>
    <property type="project" value="InterPro"/>
</dbReference>
<dbReference type="InterPro" id="IPR019856">
    <property type="entry name" value="CRISPR-assoc_Cas1_DVULG"/>
</dbReference>
<evidence type="ECO:0000256" key="8">
    <source>
        <dbReference type="ARBA" id="ARBA00023211"/>
    </source>
</evidence>
<dbReference type="STRING" id="1758178.GCA_001550095_03314"/>
<protein>
    <recommendedName>
        <fullName evidence="10">CRISPR-associated endonuclease Cas1</fullName>
        <ecNumber evidence="10">3.1.-.-</ecNumber>
    </recommendedName>
</protein>
<name>A0A291GCH1_9RHOB</name>
<evidence type="ECO:0000256" key="1">
    <source>
        <dbReference type="ARBA" id="ARBA00022722"/>
    </source>
</evidence>
<evidence type="ECO:0000256" key="4">
    <source>
        <dbReference type="ARBA" id="ARBA00022801"/>
    </source>
</evidence>
<sequence>MKKLLNTLYVTSEGASLRKEGQAVVIAIDGHDRGRAPAHLLGQIVCFAQAVISPPLMAFCAESGISIAFLSTTGRFLARVEGPQTGNVLLRRAQHRMTDDPERALPVAQAMVAAKIANQRGLLRRGLRDYGKAMGPEPYALLDGCERRLSDAARLALDAPDLDSLRGQEGEAANAYFTAFPQVLRNPDFSFQGRNRRPPRDPVNAVLSLLYALLAQDCRAACETHGLDPQMGFLHRDRPGRMSLALDLMEEFRAPLADRTCLTLLNRRQLSVRDFRPEETGAVLLSDEGRETVLKAWQDRKRETVRHPFFEETVPLGLFPQMQAQLLARHLRGELDGYPAWIWR</sequence>
<dbReference type="RefSeq" id="WP_066710863.1">
    <property type="nucleotide sequence ID" value="NZ_CP022196.1"/>
</dbReference>
<dbReference type="Gene3D" id="1.20.120.920">
    <property type="entry name" value="CRISPR-associated endonuclease Cas1, C-terminal domain"/>
    <property type="match status" value="1"/>
</dbReference>
<dbReference type="OrthoDB" id="9803119at2"/>
<evidence type="ECO:0000256" key="5">
    <source>
        <dbReference type="ARBA" id="ARBA00022842"/>
    </source>
</evidence>
<proteinExistence type="inferred from homology"/>
<keyword evidence="6 10" id="KW-0051">Antiviral defense</keyword>
<gene>
    <name evidence="10" type="primary">cas1</name>
    <name evidence="11" type="ORF">CEW89_10195</name>
</gene>
<dbReference type="InterPro" id="IPR042206">
    <property type="entry name" value="CRISPR-assoc_Cas1_C"/>
</dbReference>
<keyword evidence="8 10" id="KW-0464">Manganese</keyword>
<dbReference type="GO" id="GO:0016787">
    <property type="term" value="F:hydrolase activity"/>
    <property type="evidence" value="ECO:0007669"/>
    <property type="project" value="UniProtKB-KW"/>
</dbReference>
<evidence type="ECO:0000256" key="10">
    <source>
        <dbReference type="HAMAP-Rule" id="MF_01470"/>
    </source>
</evidence>
<dbReference type="InterPro" id="IPR050646">
    <property type="entry name" value="Cas1"/>
</dbReference>
<evidence type="ECO:0000256" key="9">
    <source>
        <dbReference type="ARBA" id="ARBA00038592"/>
    </source>
</evidence>
<keyword evidence="12" id="KW-1185">Reference proteome</keyword>
<dbReference type="Pfam" id="PF01867">
    <property type="entry name" value="Cas_Cas1"/>
    <property type="match status" value="1"/>
</dbReference>
<dbReference type="Gene3D" id="3.100.10.20">
    <property type="entry name" value="CRISPR-associated endonuclease Cas1, N-terminal domain"/>
    <property type="match status" value="1"/>
</dbReference>
<feature type="binding site" evidence="10">
    <location>
        <position position="169"/>
    </location>
    <ligand>
        <name>Mn(2+)</name>
        <dbReference type="ChEBI" id="CHEBI:29035"/>
    </ligand>
</feature>
<evidence type="ECO:0000256" key="3">
    <source>
        <dbReference type="ARBA" id="ARBA00022759"/>
    </source>
</evidence>
<evidence type="ECO:0000256" key="7">
    <source>
        <dbReference type="ARBA" id="ARBA00023125"/>
    </source>
</evidence>
<accession>A0A291GCH1</accession>
<dbReference type="EC" id="3.1.-.-" evidence="10"/>
<dbReference type="HAMAP" id="MF_01470">
    <property type="entry name" value="Cas1"/>
    <property type="match status" value="1"/>
</dbReference>
<dbReference type="KEGG" id="ceh:CEW89_10195"/>
<dbReference type="Proteomes" id="UP000217935">
    <property type="component" value="Chromosome"/>
</dbReference>
<dbReference type="PANTHER" id="PTHR34353:SF2">
    <property type="entry name" value="CRISPR-ASSOCIATED ENDONUCLEASE CAS1 1"/>
    <property type="match status" value="1"/>
</dbReference>
<dbReference type="GO" id="GO:0003677">
    <property type="term" value="F:DNA binding"/>
    <property type="evidence" value="ECO:0007669"/>
    <property type="project" value="UniProtKB-KW"/>
</dbReference>
<dbReference type="GO" id="GO:0046872">
    <property type="term" value="F:metal ion binding"/>
    <property type="evidence" value="ECO:0007669"/>
    <property type="project" value="UniProtKB-UniRule"/>
</dbReference>
<evidence type="ECO:0000313" key="11">
    <source>
        <dbReference type="EMBL" id="ATG47901.1"/>
    </source>
</evidence>
<dbReference type="GO" id="GO:0043571">
    <property type="term" value="P:maintenance of CRISPR repeat elements"/>
    <property type="evidence" value="ECO:0007669"/>
    <property type="project" value="UniProtKB-UniRule"/>
</dbReference>
<dbReference type="AlphaFoldDB" id="A0A291GCH1"/>
<comment type="cofactor">
    <cofactor evidence="10">
        <name>Mg(2+)</name>
        <dbReference type="ChEBI" id="CHEBI:18420"/>
    </cofactor>
    <cofactor evidence="10">
        <name>Mn(2+)</name>
        <dbReference type="ChEBI" id="CHEBI:29035"/>
    </cofactor>
</comment>